<evidence type="ECO:0000313" key="2">
    <source>
        <dbReference type="Proteomes" id="UP000233180"/>
    </source>
</evidence>
<dbReference type="GeneTree" id="ENSGT00910000147698"/>
<reference evidence="1" key="2">
    <citation type="submission" date="2025-08" db="UniProtKB">
        <authorList>
            <consortium name="Ensembl"/>
        </authorList>
    </citation>
    <scope>IDENTIFICATION</scope>
</reference>
<reference evidence="1 2" key="1">
    <citation type="submission" date="2016-06" db="EMBL/GenBank/DDBJ databases">
        <title>Genome of Rhinopithecus bieti.</title>
        <authorList>
            <person name="Wu"/>
            <person name="C.-I. and Zhang"/>
            <person name="Y."/>
        </authorList>
    </citation>
    <scope>NUCLEOTIDE SEQUENCE</scope>
</reference>
<accession>A0A2K6N6K9</accession>
<organism evidence="1 2">
    <name type="scientific">Rhinopithecus bieti</name>
    <name type="common">Black snub-nosed monkey</name>
    <name type="synonym">Pygathrix bieti</name>
    <dbReference type="NCBI Taxonomy" id="61621"/>
    <lineage>
        <taxon>Eukaryota</taxon>
        <taxon>Metazoa</taxon>
        <taxon>Chordata</taxon>
        <taxon>Craniata</taxon>
        <taxon>Vertebrata</taxon>
        <taxon>Euteleostomi</taxon>
        <taxon>Mammalia</taxon>
        <taxon>Eutheria</taxon>
        <taxon>Euarchontoglires</taxon>
        <taxon>Primates</taxon>
        <taxon>Haplorrhini</taxon>
        <taxon>Catarrhini</taxon>
        <taxon>Cercopithecidae</taxon>
        <taxon>Colobinae</taxon>
        <taxon>Rhinopithecus</taxon>
    </lineage>
</organism>
<keyword evidence="2" id="KW-1185">Reference proteome</keyword>
<dbReference type="OMA" id="STMDWVA"/>
<sequence length="132" mass="14515">MRKCLRSDSPEAEPEAGILVTEVCWESASEQKGCGKLGGGTPRKGVPPFCKELPSDPEGSSMAQIAGQICLTLEQGNWQAFVPHAGHWPRLDRGYMNSLGLLSQSTMDWVASTTETYCLTDLAVRRPKARYW</sequence>
<proteinExistence type="predicted"/>
<protein>
    <submittedName>
        <fullName evidence="1">Uncharacterized protein</fullName>
    </submittedName>
</protein>
<dbReference type="Ensembl" id="ENSRBIT00000067720.1">
    <property type="protein sequence ID" value="ENSRBIP00000043668.1"/>
    <property type="gene ID" value="ENSRBIG00000044990.1"/>
</dbReference>
<name>A0A2K6N6K9_RHIBE</name>
<evidence type="ECO:0000313" key="1">
    <source>
        <dbReference type="Ensembl" id="ENSRBIP00000043668.1"/>
    </source>
</evidence>
<dbReference type="AlphaFoldDB" id="A0A2K6N6K9"/>
<dbReference type="Proteomes" id="UP000233180">
    <property type="component" value="Unassembled WGS sequence"/>
</dbReference>
<reference evidence="1" key="3">
    <citation type="submission" date="2025-09" db="UniProtKB">
        <authorList>
            <consortium name="Ensembl"/>
        </authorList>
    </citation>
    <scope>IDENTIFICATION</scope>
</reference>